<protein>
    <submittedName>
        <fullName evidence="1">Inhibitor of sigma-G Gin</fullName>
    </submittedName>
</protein>
<sequence>MNCKLCNQKRENTINLLGVNICKGCFNTITHIPISHKKYDYYKELIKEILKEYMCQRTNLDPVE</sequence>
<evidence type="ECO:0000313" key="2">
    <source>
        <dbReference type="Proteomes" id="UP000198828"/>
    </source>
</evidence>
<dbReference type="AlphaFoldDB" id="A0A1H2WLP9"/>
<keyword evidence="2" id="KW-1185">Reference proteome</keyword>
<dbReference type="Pfam" id="PF10764">
    <property type="entry name" value="Gin"/>
    <property type="match status" value="1"/>
</dbReference>
<dbReference type="Proteomes" id="UP000198828">
    <property type="component" value="Unassembled WGS sequence"/>
</dbReference>
<dbReference type="RefSeq" id="WP_093751957.1">
    <property type="nucleotide sequence ID" value="NZ_BSYN01000001.1"/>
</dbReference>
<dbReference type="OrthoDB" id="1707817at2"/>
<reference evidence="1 2" key="1">
    <citation type="submission" date="2016-10" db="EMBL/GenBank/DDBJ databases">
        <authorList>
            <person name="de Groot N.N."/>
        </authorList>
    </citation>
    <scope>NUCLEOTIDE SEQUENCE [LARGE SCALE GENOMIC DNA]</scope>
    <source>
        <strain evidence="1 2">DSM 23310</strain>
    </source>
</reference>
<organism evidence="1 2">
    <name type="scientific">Tepidimicrobium xylanilyticum</name>
    <dbReference type="NCBI Taxonomy" id="1123352"/>
    <lineage>
        <taxon>Bacteria</taxon>
        <taxon>Bacillati</taxon>
        <taxon>Bacillota</taxon>
        <taxon>Tissierellia</taxon>
        <taxon>Tissierellales</taxon>
        <taxon>Tepidimicrobiaceae</taxon>
        <taxon>Tepidimicrobium</taxon>
    </lineage>
</organism>
<proteinExistence type="predicted"/>
<dbReference type="InterPro" id="IPR019700">
    <property type="entry name" value="Sigma-G_inhibitor_Gin"/>
</dbReference>
<evidence type="ECO:0000313" key="1">
    <source>
        <dbReference type="EMBL" id="SDW81552.1"/>
    </source>
</evidence>
<name>A0A1H2WLP9_9FIRM</name>
<gene>
    <name evidence="1" type="ORF">SAMN05660923_01288</name>
</gene>
<dbReference type="EMBL" id="FNNG01000004">
    <property type="protein sequence ID" value="SDW81552.1"/>
    <property type="molecule type" value="Genomic_DNA"/>
</dbReference>
<accession>A0A1H2WLP9</accession>